<proteinExistence type="predicted"/>
<reference evidence="2 3" key="1">
    <citation type="journal article" date="2021" name="Elife">
        <title>Chloroplast acquisition without the gene transfer in kleptoplastic sea slugs, Plakobranchus ocellatus.</title>
        <authorList>
            <person name="Maeda T."/>
            <person name="Takahashi S."/>
            <person name="Yoshida T."/>
            <person name="Shimamura S."/>
            <person name="Takaki Y."/>
            <person name="Nagai Y."/>
            <person name="Toyoda A."/>
            <person name="Suzuki Y."/>
            <person name="Arimoto A."/>
            <person name="Ishii H."/>
            <person name="Satoh N."/>
            <person name="Nishiyama T."/>
            <person name="Hasebe M."/>
            <person name="Maruyama T."/>
            <person name="Minagawa J."/>
            <person name="Obokata J."/>
            <person name="Shigenobu S."/>
        </authorList>
    </citation>
    <scope>NUCLEOTIDE SEQUENCE [LARGE SCALE GENOMIC DNA]</scope>
</reference>
<protein>
    <submittedName>
        <fullName evidence="2">Uncharacterized protein</fullName>
    </submittedName>
</protein>
<keyword evidence="1" id="KW-0732">Signal</keyword>
<evidence type="ECO:0000313" key="2">
    <source>
        <dbReference type="EMBL" id="GFS23520.1"/>
    </source>
</evidence>
<dbReference type="PANTHER" id="PTHR39074">
    <property type="entry name" value="AGAP007547-PA"/>
    <property type="match status" value="1"/>
</dbReference>
<organism evidence="2 3">
    <name type="scientific">Elysia marginata</name>
    <dbReference type="NCBI Taxonomy" id="1093978"/>
    <lineage>
        <taxon>Eukaryota</taxon>
        <taxon>Metazoa</taxon>
        <taxon>Spiralia</taxon>
        <taxon>Lophotrochozoa</taxon>
        <taxon>Mollusca</taxon>
        <taxon>Gastropoda</taxon>
        <taxon>Heterobranchia</taxon>
        <taxon>Euthyneura</taxon>
        <taxon>Panpulmonata</taxon>
        <taxon>Sacoglossa</taxon>
        <taxon>Placobranchoidea</taxon>
        <taxon>Plakobranchidae</taxon>
        <taxon>Elysia</taxon>
    </lineage>
</organism>
<gene>
    <name evidence="2" type="ORF">ElyMa_006979300</name>
</gene>
<dbReference type="EMBL" id="BMAT01013941">
    <property type="protein sequence ID" value="GFS23520.1"/>
    <property type="molecule type" value="Genomic_DNA"/>
</dbReference>
<accession>A0AAV4JMD1</accession>
<dbReference type="AlphaFoldDB" id="A0AAV4JMD1"/>
<evidence type="ECO:0000313" key="3">
    <source>
        <dbReference type="Proteomes" id="UP000762676"/>
    </source>
</evidence>
<comment type="caution">
    <text evidence="2">The sequence shown here is derived from an EMBL/GenBank/DDBJ whole genome shotgun (WGS) entry which is preliminary data.</text>
</comment>
<dbReference type="PANTHER" id="PTHR39074:SF1">
    <property type="entry name" value="AGAP007547-PA"/>
    <property type="match status" value="1"/>
</dbReference>
<keyword evidence="3" id="KW-1185">Reference proteome</keyword>
<dbReference type="Proteomes" id="UP000762676">
    <property type="component" value="Unassembled WGS sequence"/>
</dbReference>
<name>A0AAV4JMD1_9GAST</name>
<sequence>MLLILAINLVHVIVSGSDQFIAHVLQGYGTGFQNARNVGLMVPDILHLIIPAYELVLFTKANNLRLTQLCYKEEAILLISFVILASLVGRIV</sequence>
<evidence type="ECO:0000256" key="1">
    <source>
        <dbReference type="SAM" id="SignalP"/>
    </source>
</evidence>
<feature type="chain" id="PRO_5043562490" evidence="1">
    <location>
        <begin position="17"/>
        <end position="92"/>
    </location>
</feature>
<feature type="signal peptide" evidence="1">
    <location>
        <begin position="1"/>
        <end position="16"/>
    </location>
</feature>